<dbReference type="Proteomes" id="UP000240009">
    <property type="component" value="Unassembled WGS sequence"/>
</dbReference>
<evidence type="ECO:0000313" key="2">
    <source>
        <dbReference type="Proteomes" id="UP000240009"/>
    </source>
</evidence>
<name>A0A2S8G3K5_9BACT</name>
<comment type="caution">
    <text evidence="1">The sequence shown here is derived from an EMBL/GenBank/DDBJ whole genome shotgun (WGS) entry which is preliminary data.</text>
</comment>
<gene>
    <name evidence="1" type="ORF">C5Y96_03940</name>
</gene>
<protein>
    <submittedName>
        <fullName evidence="1">Uncharacterized protein</fullName>
    </submittedName>
</protein>
<organism evidence="1 2">
    <name type="scientific">Blastopirellula marina</name>
    <dbReference type="NCBI Taxonomy" id="124"/>
    <lineage>
        <taxon>Bacteria</taxon>
        <taxon>Pseudomonadati</taxon>
        <taxon>Planctomycetota</taxon>
        <taxon>Planctomycetia</taxon>
        <taxon>Pirellulales</taxon>
        <taxon>Pirellulaceae</taxon>
        <taxon>Blastopirellula</taxon>
    </lineage>
</organism>
<accession>A0A2S8G3K5</accession>
<dbReference type="AlphaFoldDB" id="A0A2S8G3K5"/>
<sequence length="109" mass="12111">MSEIPADLRRYLADADLDVIAWDAVTGDLTIRVTKEIGPEIGTLRFVDVSYLTIVPHLTVESITLGIIDQPPHGQVPDDEESIYWIHSSWGQDYCVIAKSIDYLADLPG</sequence>
<reference evidence="1 2" key="1">
    <citation type="submission" date="2018-02" db="EMBL/GenBank/DDBJ databases">
        <title>Comparative genomes isolates from brazilian mangrove.</title>
        <authorList>
            <person name="Araujo J.E."/>
            <person name="Taketani R.G."/>
            <person name="Silva M.C.P."/>
            <person name="Loureco M.V."/>
            <person name="Andreote F.D."/>
        </authorList>
    </citation>
    <scope>NUCLEOTIDE SEQUENCE [LARGE SCALE GENOMIC DNA]</scope>
    <source>
        <strain evidence="1 2">HEX-2 MGV</strain>
    </source>
</reference>
<proteinExistence type="predicted"/>
<dbReference type="EMBL" id="PUIA01000016">
    <property type="protein sequence ID" value="PQO39026.1"/>
    <property type="molecule type" value="Genomic_DNA"/>
</dbReference>
<evidence type="ECO:0000313" key="1">
    <source>
        <dbReference type="EMBL" id="PQO39026.1"/>
    </source>
</evidence>
<dbReference type="OrthoDB" id="9990855at2"/>
<dbReference type="RefSeq" id="WP_105350226.1">
    <property type="nucleotide sequence ID" value="NZ_PUIA01000016.1"/>
</dbReference>